<protein>
    <submittedName>
        <fullName evidence="1">Uncharacterized protein</fullName>
    </submittedName>
</protein>
<name>A0A0G4K320_9GAMM</name>
<sequence>MNKRDKKQKVEKIGFCAAISLRQIIRFSYDNDNISSK</sequence>
<accession>A0A0G4K320</accession>
<dbReference type="AlphaFoldDB" id="A0A0G4K320"/>
<proteinExistence type="predicted"/>
<evidence type="ECO:0000313" key="1">
    <source>
        <dbReference type="EMBL" id="CPR21417.1"/>
    </source>
</evidence>
<dbReference type="Proteomes" id="UP000044377">
    <property type="component" value="Unassembled WGS sequence"/>
</dbReference>
<dbReference type="EMBL" id="CGIG01000001">
    <property type="protein sequence ID" value="CPR21417.1"/>
    <property type="molecule type" value="Genomic_DNA"/>
</dbReference>
<keyword evidence="2" id="KW-1185">Reference proteome</keyword>
<reference evidence="2" key="1">
    <citation type="submission" date="2015-01" db="EMBL/GenBank/DDBJ databases">
        <authorList>
            <person name="Paterson Steve"/>
        </authorList>
    </citation>
    <scope>NUCLEOTIDE SEQUENCE [LARGE SCALE GENOMIC DNA]</scope>
    <source>
        <strain evidence="2">OBR1</strain>
    </source>
</reference>
<organism evidence="1 2">
    <name type="scientific">Brenneria goodwinii</name>
    <dbReference type="NCBI Taxonomy" id="1109412"/>
    <lineage>
        <taxon>Bacteria</taxon>
        <taxon>Pseudomonadati</taxon>
        <taxon>Pseudomonadota</taxon>
        <taxon>Gammaproteobacteria</taxon>
        <taxon>Enterobacterales</taxon>
        <taxon>Pectobacteriaceae</taxon>
        <taxon>Brenneria</taxon>
    </lineage>
</organism>
<evidence type="ECO:0000313" key="2">
    <source>
        <dbReference type="Proteomes" id="UP000044377"/>
    </source>
</evidence>
<dbReference type="STRING" id="1109412.BN1221_04873c"/>
<gene>
    <name evidence="1" type="ORF">BN1221_04873c</name>
</gene>